<evidence type="ECO:0000313" key="1">
    <source>
        <dbReference type="EMBL" id="ELR11364.1"/>
    </source>
</evidence>
<dbReference type="CDD" id="cd11020">
    <property type="entry name" value="CuRO_1_CuNIR"/>
    <property type="match status" value="1"/>
</dbReference>
<dbReference type="Gene3D" id="2.60.40.420">
    <property type="entry name" value="Cupredoxins - blue copper proteins"/>
    <property type="match status" value="1"/>
</dbReference>
<dbReference type="GeneID" id="14911817"/>
<dbReference type="KEGG" id="acan:ACA1_134610"/>
<dbReference type="Proteomes" id="UP000011083">
    <property type="component" value="Unassembled WGS sequence"/>
</dbReference>
<protein>
    <submittedName>
        <fullName evidence="1">Nitrite reductase, coppercontaining, putative</fullName>
    </submittedName>
</protein>
<name>L8GEQ8_ACACF</name>
<organism evidence="1 2">
    <name type="scientific">Acanthamoeba castellanii (strain ATCC 30010 / Neff)</name>
    <dbReference type="NCBI Taxonomy" id="1257118"/>
    <lineage>
        <taxon>Eukaryota</taxon>
        <taxon>Amoebozoa</taxon>
        <taxon>Discosea</taxon>
        <taxon>Longamoebia</taxon>
        <taxon>Centramoebida</taxon>
        <taxon>Acanthamoebidae</taxon>
        <taxon>Acanthamoeba</taxon>
    </lineage>
</organism>
<gene>
    <name evidence="1" type="ORF">ACA1_134610</name>
</gene>
<dbReference type="SUPFAM" id="SSF49503">
    <property type="entry name" value="Cupredoxins"/>
    <property type="match status" value="1"/>
</dbReference>
<dbReference type="STRING" id="1257118.L8GEQ8"/>
<dbReference type="OrthoDB" id="2121828at2759"/>
<proteinExistence type="predicted"/>
<reference evidence="1 2" key="1">
    <citation type="journal article" date="2013" name="Genome Biol.">
        <title>Genome of Acanthamoeba castellanii highlights extensive lateral gene transfer and early evolution of tyrosine kinase signaling.</title>
        <authorList>
            <person name="Clarke M."/>
            <person name="Lohan A.J."/>
            <person name="Liu B."/>
            <person name="Lagkouvardos I."/>
            <person name="Roy S."/>
            <person name="Zafar N."/>
            <person name="Bertelli C."/>
            <person name="Schilde C."/>
            <person name="Kianianmomeni A."/>
            <person name="Burglin T.R."/>
            <person name="Frech C."/>
            <person name="Turcotte B."/>
            <person name="Kopec K.O."/>
            <person name="Synnott J.M."/>
            <person name="Choo C."/>
            <person name="Paponov I."/>
            <person name="Finkler A."/>
            <person name="Soon Heng Tan C."/>
            <person name="Hutchins A.P."/>
            <person name="Weinmeier T."/>
            <person name="Rattei T."/>
            <person name="Chu J.S."/>
            <person name="Gimenez G."/>
            <person name="Irimia M."/>
            <person name="Rigden D.J."/>
            <person name="Fitzpatrick D.A."/>
            <person name="Lorenzo-Morales J."/>
            <person name="Bateman A."/>
            <person name="Chiu C.H."/>
            <person name="Tang P."/>
            <person name="Hegemann P."/>
            <person name="Fromm H."/>
            <person name="Raoult D."/>
            <person name="Greub G."/>
            <person name="Miranda-Saavedra D."/>
            <person name="Chen N."/>
            <person name="Nash P."/>
            <person name="Ginger M.L."/>
            <person name="Horn M."/>
            <person name="Schaap P."/>
            <person name="Caler L."/>
            <person name="Loftus B."/>
        </authorList>
    </citation>
    <scope>NUCLEOTIDE SEQUENCE [LARGE SCALE GENOMIC DNA]</scope>
    <source>
        <strain evidence="1 2">Neff</strain>
    </source>
</reference>
<evidence type="ECO:0000313" key="2">
    <source>
        <dbReference type="Proteomes" id="UP000011083"/>
    </source>
</evidence>
<dbReference type="AlphaFoldDB" id="L8GEQ8"/>
<dbReference type="OMA" id="SGMAHNI"/>
<dbReference type="EMBL" id="KB008153">
    <property type="protein sequence ID" value="ELR11364.1"/>
    <property type="molecule type" value="Genomic_DNA"/>
</dbReference>
<accession>L8GEQ8</accession>
<dbReference type="RefSeq" id="XP_004333377.1">
    <property type="nucleotide sequence ID" value="XM_004333329.1"/>
</dbReference>
<dbReference type="VEuPathDB" id="AmoebaDB:ACA1_134610"/>
<dbReference type="InterPro" id="IPR008972">
    <property type="entry name" value="Cupredoxin"/>
</dbReference>
<keyword evidence="2" id="KW-1185">Reference proteome</keyword>
<sequence>MGLAVVEAELTVAPHVPPPIARRDPVLLRVKMDSQVTEAQLEPPQSYDFWTFSGTVPGLFIRARVGDTMEARPPTHVELTNKDESGMLHNLDFHSVVGPGGGAPLLTVGAGETKHAWFKLLHPGRILPRLFIYHCAVDPVGMHIANGMYGMMLVEPAEGLPPVDKEFFVVRPEPMTCRTTWRGLLP</sequence>